<sequence length="84" mass="9538">MQIKNLFSKDINRPINGVVKADQLESSTIFTELDEYVITNELAKHFEEFFDAYMPSVRDPKAKAASGKLGIWVSGFLDQVNRTL</sequence>
<evidence type="ECO:0000313" key="2">
    <source>
        <dbReference type="Proteomes" id="UP001247805"/>
    </source>
</evidence>
<dbReference type="RefSeq" id="WP_316027297.1">
    <property type="nucleotide sequence ID" value="NZ_JAWDIO010000002.1"/>
</dbReference>
<evidence type="ECO:0000313" key="1">
    <source>
        <dbReference type="EMBL" id="MDU0355775.1"/>
    </source>
</evidence>
<comment type="caution">
    <text evidence="1">The sequence shown here is derived from an EMBL/GenBank/DDBJ whole genome shotgun (WGS) entry which is preliminary data.</text>
</comment>
<accession>A0ABU3T0K2</accession>
<name>A0ABU3T0K2_9ALTE</name>
<reference evidence="1 2" key="1">
    <citation type="submission" date="2023-10" db="EMBL/GenBank/DDBJ databases">
        <title>Glaciecola aquimarina strain GGW-M5 nov., isolated from a coastal seawater.</title>
        <authorList>
            <person name="Bayburt H."/>
            <person name="Kim J.M."/>
            <person name="Choi B.J."/>
            <person name="Jeon C.O."/>
        </authorList>
    </citation>
    <scope>NUCLEOTIDE SEQUENCE [LARGE SCALE GENOMIC DNA]</scope>
    <source>
        <strain evidence="1 2">KCTC 32108</strain>
    </source>
</reference>
<keyword evidence="2" id="KW-1185">Reference proteome</keyword>
<gene>
    <name evidence="1" type="ORF">RS130_19485</name>
</gene>
<protein>
    <submittedName>
        <fullName evidence="1">Uncharacterized protein</fullName>
    </submittedName>
</protein>
<dbReference type="EMBL" id="JAWDIO010000002">
    <property type="protein sequence ID" value="MDU0355775.1"/>
    <property type="molecule type" value="Genomic_DNA"/>
</dbReference>
<organism evidence="1 2">
    <name type="scientific">Paraglaciecola aquimarina</name>
    <dbReference type="NCBI Taxonomy" id="1235557"/>
    <lineage>
        <taxon>Bacteria</taxon>
        <taxon>Pseudomonadati</taxon>
        <taxon>Pseudomonadota</taxon>
        <taxon>Gammaproteobacteria</taxon>
        <taxon>Alteromonadales</taxon>
        <taxon>Alteromonadaceae</taxon>
        <taxon>Paraglaciecola</taxon>
    </lineage>
</organism>
<dbReference type="Proteomes" id="UP001247805">
    <property type="component" value="Unassembled WGS sequence"/>
</dbReference>
<proteinExistence type="predicted"/>